<evidence type="ECO:0000256" key="1">
    <source>
        <dbReference type="SAM" id="SignalP"/>
    </source>
</evidence>
<organism evidence="2">
    <name type="scientific">Amblyomma americanum</name>
    <name type="common">Lone star tick</name>
    <dbReference type="NCBI Taxonomy" id="6943"/>
    <lineage>
        <taxon>Eukaryota</taxon>
        <taxon>Metazoa</taxon>
        <taxon>Ecdysozoa</taxon>
        <taxon>Arthropoda</taxon>
        <taxon>Chelicerata</taxon>
        <taxon>Arachnida</taxon>
        <taxon>Acari</taxon>
        <taxon>Parasitiformes</taxon>
        <taxon>Ixodida</taxon>
        <taxon>Ixodoidea</taxon>
        <taxon>Ixodidae</taxon>
        <taxon>Amblyomminae</taxon>
        <taxon>Amblyomma</taxon>
    </lineage>
</organism>
<accession>A0A0C9RVW8</accession>
<proteinExistence type="evidence at transcript level"/>
<reference evidence="2" key="1">
    <citation type="journal article" date="2015" name="PLoS ONE">
        <title>An Insight into the Sialome of the Lone Star Tick, Amblyomma americanum, with a Glimpse on Its Time Dependent Gene Expression.</title>
        <authorList>
            <person name="Karim S."/>
            <person name="Ribeiro J.M."/>
        </authorList>
    </citation>
    <scope>NUCLEOTIDE SEQUENCE</scope>
    <source>
        <tissue evidence="2">Salivary gland</tissue>
    </source>
</reference>
<protein>
    <submittedName>
        <fullName evidence="2">Putative secreted protein</fullName>
    </submittedName>
</protein>
<name>A0A0C9RVW8_AMBAM</name>
<keyword evidence="1" id="KW-0732">Signal</keyword>
<feature type="non-terminal residue" evidence="2">
    <location>
        <position position="105"/>
    </location>
</feature>
<feature type="chain" id="PRO_5002212503" evidence="1">
    <location>
        <begin position="21"/>
        <end position="105"/>
    </location>
</feature>
<dbReference type="AlphaFoldDB" id="A0A0C9RVW8"/>
<feature type="signal peptide" evidence="1">
    <location>
        <begin position="1"/>
        <end position="20"/>
    </location>
</feature>
<sequence>MKSSLLLLSVLGLLCNEAICSQSYDECSRTCHVNGPLCDAGCSCAEYGKGAYSGMGIYQASRVRRHYTQPVTVEVDPATVAQAVTDLSGDFLQKGIRNVKMPKLK</sequence>
<dbReference type="EMBL" id="GBZX01001039">
    <property type="protein sequence ID" value="JAG91701.1"/>
    <property type="molecule type" value="mRNA"/>
</dbReference>
<evidence type="ECO:0000313" key="2">
    <source>
        <dbReference type="EMBL" id="JAG91701.1"/>
    </source>
</evidence>